<dbReference type="RefSeq" id="WP_090926387.1">
    <property type="nucleotide sequence ID" value="NZ_FOTY01000006.1"/>
</dbReference>
<keyword evidence="3" id="KW-1185">Reference proteome</keyword>
<reference evidence="2 3" key="1">
    <citation type="submission" date="2016-10" db="EMBL/GenBank/DDBJ databases">
        <authorList>
            <person name="de Groot N.N."/>
        </authorList>
    </citation>
    <scope>NUCLEOTIDE SEQUENCE [LARGE SCALE GENOMIC DNA]</scope>
    <source>
        <strain evidence="2 3">CGMCC 1.6134</strain>
    </source>
</reference>
<proteinExistence type="predicted"/>
<accession>A0A1I4L2W1</accession>
<evidence type="ECO:0000313" key="3">
    <source>
        <dbReference type="Proteomes" id="UP000199668"/>
    </source>
</evidence>
<dbReference type="EMBL" id="FOTY01000006">
    <property type="protein sequence ID" value="SFL85143.1"/>
    <property type="molecule type" value="Genomic_DNA"/>
</dbReference>
<protein>
    <submittedName>
        <fullName evidence="2">TPR repeat-containing protein</fullName>
    </submittedName>
</protein>
<gene>
    <name evidence="2" type="ORF">SAMN04488054_106121</name>
</gene>
<dbReference type="Pfam" id="PF13414">
    <property type="entry name" value="TPR_11"/>
    <property type="match status" value="1"/>
</dbReference>
<dbReference type="InterPro" id="IPR011990">
    <property type="entry name" value="TPR-like_helical_dom_sf"/>
</dbReference>
<evidence type="ECO:0000313" key="2">
    <source>
        <dbReference type="EMBL" id="SFL85143.1"/>
    </source>
</evidence>
<name>A0A1I4L2W1_9BACI</name>
<sequence>MRKCIIGMFGAFIVLSGCSTYGMNQHLEEEQRIDTEQYAYDDENFVYDTETLQELAERFRLDELSESNVNSVMEEEIENGNFNEIIIYLRELQAEEEEEAAAYSKRYTEALQAHIEQNDDPATALVEDAASLLQQQYELNPESEENLIDYANVLIESGYNVDKGTQLLFDLEQQMEENNEQPGRDMLLALAKAYRAAGNYEESLQRYETLTALDSENPTHYYRMSQVYAEMGDAQGEQQAVTRAFEPTSEFLNSYGDDSYQLYKNYLDSSIEGES</sequence>
<organism evidence="2 3">
    <name type="scientific">Salibacterium qingdaonense</name>
    <dbReference type="NCBI Taxonomy" id="266892"/>
    <lineage>
        <taxon>Bacteria</taxon>
        <taxon>Bacillati</taxon>
        <taxon>Bacillota</taxon>
        <taxon>Bacilli</taxon>
        <taxon>Bacillales</taxon>
        <taxon>Bacillaceae</taxon>
    </lineage>
</organism>
<feature type="repeat" description="TPR" evidence="1">
    <location>
        <begin position="184"/>
        <end position="217"/>
    </location>
</feature>
<dbReference type="InterPro" id="IPR019734">
    <property type="entry name" value="TPR_rpt"/>
</dbReference>
<dbReference type="Gene3D" id="1.25.40.10">
    <property type="entry name" value="Tetratricopeptide repeat domain"/>
    <property type="match status" value="1"/>
</dbReference>
<dbReference type="OrthoDB" id="2853123at2"/>
<dbReference type="PROSITE" id="PS50005">
    <property type="entry name" value="TPR"/>
    <property type="match status" value="1"/>
</dbReference>
<dbReference type="PROSITE" id="PS51257">
    <property type="entry name" value="PROKAR_LIPOPROTEIN"/>
    <property type="match status" value="1"/>
</dbReference>
<dbReference type="Proteomes" id="UP000199668">
    <property type="component" value="Unassembled WGS sequence"/>
</dbReference>
<evidence type="ECO:0000256" key="1">
    <source>
        <dbReference type="PROSITE-ProRule" id="PRU00339"/>
    </source>
</evidence>
<dbReference type="AlphaFoldDB" id="A0A1I4L2W1"/>
<keyword evidence="1" id="KW-0802">TPR repeat</keyword>
<dbReference type="SUPFAM" id="SSF48452">
    <property type="entry name" value="TPR-like"/>
    <property type="match status" value="1"/>
</dbReference>